<keyword evidence="3" id="KW-1185">Reference proteome</keyword>
<comment type="caution">
    <text evidence="2">The sequence shown here is derived from an EMBL/GenBank/DDBJ whole genome shotgun (WGS) entry which is preliminary data.</text>
</comment>
<dbReference type="EMBL" id="JBFOLK010000003">
    <property type="protein sequence ID" value="KAL2525554.1"/>
    <property type="molecule type" value="Genomic_DNA"/>
</dbReference>
<dbReference type="AlphaFoldDB" id="A0ABD1UKH4"/>
<feature type="region of interest" description="Disordered" evidence="1">
    <location>
        <begin position="48"/>
        <end position="88"/>
    </location>
</feature>
<reference evidence="3" key="1">
    <citation type="submission" date="2024-07" db="EMBL/GenBank/DDBJ databases">
        <title>Two chromosome-level genome assemblies of Korean endemic species Abeliophyllum distichum and Forsythia ovata (Oleaceae).</title>
        <authorList>
            <person name="Jang H."/>
        </authorList>
    </citation>
    <scope>NUCLEOTIDE SEQUENCE [LARGE SCALE GENOMIC DNA]</scope>
</reference>
<proteinExistence type="predicted"/>
<evidence type="ECO:0000256" key="1">
    <source>
        <dbReference type="SAM" id="MobiDB-lite"/>
    </source>
</evidence>
<evidence type="ECO:0000313" key="2">
    <source>
        <dbReference type="EMBL" id="KAL2525554.1"/>
    </source>
</evidence>
<gene>
    <name evidence="2" type="ORF">Adt_10608</name>
</gene>
<protein>
    <submittedName>
        <fullName evidence="2">Uncharacterized protein</fullName>
    </submittedName>
</protein>
<dbReference type="Proteomes" id="UP001604336">
    <property type="component" value="Unassembled WGS sequence"/>
</dbReference>
<organism evidence="2 3">
    <name type="scientific">Abeliophyllum distichum</name>
    <dbReference type="NCBI Taxonomy" id="126358"/>
    <lineage>
        <taxon>Eukaryota</taxon>
        <taxon>Viridiplantae</taxon>
        <taxon>Streptophyta</taxon>
        <taxon>Embryophyta</taxon>
        <taxon>Tracheophyta</taxon>
        <taxon>Spermatophyta</taxon>
        <taxon>Magnoliopsida</taxon>
        <taxon>eudicotyledons</taxon>
        <taxon>Gunneridae</taxon>
        <taxon>Pentapetalae</taxon>
        <taxon>asterids</taxon>
        <taxon>lamiids</taxon>
        <taxon>Lamiales</taxon>
        <taxon>Oleaceae</taxon>
        <taxon>Forsythieae</taxon>
        <taxon>Abeliophyllum</taxon>
    </lineage>
</organism>
<name>A0ABD1UKH4_9LAMI</name>
<sequence length="160" mass="17520">MEQEKKRIKAFTHSSLEDIFKSARKAILDFAKPLIALLKVSDWDIDQDYGYRPPPPQPPPPQQQQPPPLAMATTSNVSTASVATSEMPKRGKVSFACWALHLPAIGQSDLHGLGTYVACNGKEAKVVACRYHDKTHCISTPYRASSLAAAEVEVESVEDT</sequence>
<accession>A0ABD1UKH4</accession>
<feature type="compositionally biased region" description="Pro residues" evidence="1">
    <location>
        <begin position="52"/>
        <end position="69"/>
    </location>
</feature>
<evidence type="ECO:0000313" key="3">
    <source>
        <dbReference type="Proteomes" id="UP001604336"/>
    </source>
</evidence>
<feature type="compositionally biased region" description="Low complexity" evidence="1">
    <location>
        <begin position="70"/>
        <end position="85"/>
    </location>
</feature>